<evidence type="ECO:0000313" key="2">
    <source>
        <dbReference type="EMBL" id="GAX86438.1"/>
    </source>
</evidence>
<name>A0A250XTQ5_9CHLO</name>
<keyword evidence="1" id="KW-1133">Transmembrane helix</keyword>
<dbReference type="AlphaFoldDB" id="A0A250XTQ5"/>
<organism evidence="2 3">
    <name type="scientific">Chlamydomonas eustigma</name>
    <dbReference type="NCBI Taxonomy" id="1157962"/>
    <lineage>
        <taxon>Eukaryota</taxon>
        <taxon>Viridiplantae</taxon>
        <taxon>Chlorophyta</taxon>
        <taxon>core chlorophytes</taxon>
        <taxon>Chlorophyceae</taxon>
        <taxon>CS clade</taxon>
        <taxon>Chlamydomonadales</taxon>
        <taxon>Chlamydomonadaceae</taxon>
        <taxon>Chlamydomonas</taxon>
    </lineage>
</organism>
<keyword evidence="3" id="KW-1185">Reference proteome</keyword>
<feature type="non-terminal residue" evidence="2">
    <location>
        <position position="1"/>
    </location>
</feature>
<dbReference type="Proteomes" id="UP000232323">
    <property type="component" value="Unassembled WGS sequence"/>
</dbReference>
<feature type="transmembrane region" description="Helical" evidence="1">
    <location>
        <begin position="26"/>
        <end position="46"/>
    </location>
</feature>
<comment type="caution">
    <text evidence="2">The sequence shown here is derived from an EMBL/GenBank/DDBJ whole genome shotgun (WGS) entry which is preliminary data.</text>
</comment>
<reference evidence="2 3" key="1">
    <citation type="submission" date="2017-08" db="EMBL/GenBank/DDBJ databases">
        <title>Acidophilic green algal genome provides insights into adaptation to an acidic environment.</title>
        <authorList>
            <person name="Hirooka S."/>
            <person name="Hirose Y."/>
            <person name="Kanesaki Y."/>
            <person name="Higuchi S."/>
            <person name="Fujiwara T."/>
            <person name="Onuma R."/>
            <person name="Era A."/>
            <person name="Ohbayashi R."/>
            <person name="Uzuka A."/>
            <person name="Nozaki H."/>
            <person name="Yoshikawa H."/>
            <person name="Miyagishima S.Y."/>
        </authorList>
    </citation>
    <scope>NUCLEOTIDE SEQUENCE [LARGE SCALE GENOMIC DNA]</scope>
    <source>
        <strain evidence="2 3">NIES-2499</strain>
    </source>
</reference>
<proteinExistence type="predicted"/>
<dbReference type="EMBL" id="BEGY01000306">
    <property type="protein sequence ID" value="GAX86438.1"/>
    <property type="molecule type" value="Genomic_DNA"/>
</dbReference>
<protein>
    <submittedName>
        <fullName evidence="2">Uncharacterized protein</fullName>
    </submittedName>
</protein>
<keyword evidence="1" id="KW-0472">Membrane</keyword>
<keyword evidence="1" id="KW-0812">Transmembrane</keyword>
<accession>A0A250XTQ5</accession>
<sequence length="140" mass="15116">CAIRKCVNTVRCHSSKNDDASKLSTALFKVLRVVITLVALLMAMMVEGEQGLIERGAAALGGRKFLQGRAFSKAMSIVCKGAFVGIKDAEEEHLCLLQDSNVGRNTNMKAIADNVETSDRVFYTGYLLAVYVDGGIIVVD</sequence>
<gene>
    <name evidence="2" type="ORF">CEUSTIGMA_g13848.t1</name>
</gene>
<evidence type="ECO:0000256" key="1">
    <source>
        <dbReference type="SAM" id="Phobius"/>
    </source>
</evidence>
<evidence type="ECO:0000313" key="3">
    <source>
        <dbReference type="Proteomes" id="UP000232323"/>
    </source>
</evidence>